<dbReference type="SUPFAM" id="SSF56059">
    <property type="entry name" value="Glutathione synthetase ATP-binding domain-like"/>
    <property type="match status" value="1"/>
</dbReference>
<name>A0A1H1FAJ1_9ACTN</name>
<evidence type="ECO:0000313" key="4">
    <source>
        <dbReference type="EMBL" id="SDQ98113.1"/>
    </source>
</evidence>
<dbReference type="RefSeq" id="WP_093259511.1">
    <property type="nucleotide sequence ID" value="NZ_FNKK01000002.1"/>
</dbReference>
<dbReference type="OrthoDB" id="9765468at2"/>
<protein>
    <submittedName>
        <fullName evidence="4">Pyruvate, water dikinase</fullName>
    </submittedName>
</protein>
<dbReference type="Gene3D" id="3.30.470.20">
    <property type="entry name" value="ATP-grasp fold, B domain"/>
    <property type="match status" value="1"/>
</dbReference>
<keyword evidence="4" id="KW-0808">Transferase</keyword>
<feature type="domain" description="PEP-utilising enzyme mobile" evidence="2">
    <location>
        <begin position="806"/>
        <end position="876"/>
    </location>
</feature>
<feature type="region of interest" description="Disordered" evidence="1">
    <location>
        <begin position="755"/>
        <end position="786"/>
    </location>
</feature>
<dbReference type="EMBL" id="FNKK01000002">
    <property type="protein sequence ID" value="SDQ98113.1"/>
    <property type="molecule type" value="Genomic_DNA"/>
</dbReference>
<dbReference type="InterPro" id="IPR002192">
    <property type="entry name" value="PPDK_AMP/ATP-bd"/>
</dbReference>
<dbReference type="GO" id="GO:0005524">
    <property type="term" value="F:ATP binding"/>
    <property type="evidence" value="ECO:0007669"/>
    <property type="project" value="InterPro"/>
</dbReference>
<keyword evidence="5" id="KW-1185">Reference proteome</keyword>
<dbReference type="AlphaFoldDB" id="A0A1H1FAJ1"/>
<feature type="domain" description="Pyruvate phosphate dikinase AMP/ATP-binding" evidence="3">
    <location>
        <begin position="20"/>
        <end position="310"/>
    </location>
</feature>
<dbReference type="Pfam" id="PF00391">
    <property type="entry name" value="PEP-utilizers"/>
    <property type="match status" value="1"/>
</dbReference>
<dbReference type="InterPro" id="IPR036637">
    <property type="entry name" value="Phosphohistidine_dom_sf"/>
</dbReference>
<dbReference type="PANTHER" id="PTHR43615">
    <property type="entry name" value="PHOSPHOENOLPYRUVATE SYNTHASE-RELATED"/>
    <property type="match status" value="1"/>
</dbReference>
<evidence type="ECO:0000256" key="1">
    <source>
        <dbReference type="SAM" id="MobiDB-lite"/>
    </source>
</evidence>
<keyword evidence="4" id="KW-0670">Pyruvate</keyword>
<dbReference type="InterPro" id="IPR051549">
    <property type="entry name" value="PEP_Utilizing_Enz"/>
</dbReference>
<dbReference type="PANTHER" id="PTHR43615:SF1">
    <property type="entry name" value="PPDK_N DOMAIN-CONTAINING PROTEIN"/>
    <property type="match status" value="1"/>
</dbReference>
<dbReference type="SUPFAM" id="SSF52009">
    <property type="entry name" value="Phosphohistidine domain"/>
    <property type="match status" value="1"/>
</dbReference>
<dbReference type="InterPro" id="IPR013815">
    <property type="entry name" value="ATP_grasp_subdomain_1"/>
</dbReference>
<dbReference type="InterPro" id="IPR008279">
    <property type="entry name" value="PEP-util_enz_mobile_dom"/>
</dbReference>
<evidence type="ECO:0000313" key="5">
    <source>
        <dbReference type="Proteomes" id="UP000217103"/>
    </source>
</evidence>
<accession>A0A1H1FAJ1</accession>
<proteinExistence type="predicted"/>
<organism evidence="4 5">
    <name type="scientific">Thermostaphylospora chromogena</name>
    <dbReference type="NCBI Taxonomy" id="35622"/>
    <lineage>
        <taxon>Bacteria</taxon>
        <taxon>Bacillati</taxon>
        <taxon>Actinomycetota</taxon>
        <taxon>Actinomycetes</taxon>
        <taxon>Streptosporangiales</taxon>
        <taxon>Thermomonosporaceae</taxon>
        <taxon>Thermostaphylospora</taxon>
    </lineage>
</organism>
<keyword evidence="4" id="KW-0418">Kinase</keyword>
<evidence type="ECO:0000259" key="3">
    <source>
        <dbReference type="Pfam" id="PF01326"/>
    </source>
</evidence>
<dbReference type="GO" id="GO:0016301">
    <property type="term" value="F:kinase activity"/>
    <property type="evidence" value="ECO:0007669"/>
    <property type="project" value="UniProtKB-KW"/>
</dbReference>
<dbReference type="Gene3D" id="3.50.30.10">
    <property type="entry name" value="Phosphohistidine domain"/>
    <property type="match status" value="1"/>
</dbReference>
<dbReference type="STRING" id="35622.SAMN04489764_2889"/>
<reference evidence="4 5" key="1">
    <citation type="submission" date="2016-10" db="EMBL/GenBank/DDBJ databases">
        <authorList>
            <person name="de Groot N.N."/>
        </authorList>
    </citation>
    <scope>NUCLEOTIDE SEQUENCE [LARGE SCALE GENOMIC DNA]</scope>
    <source>
        <strain evidence="4 5">DSM 43794</strain>
    </source>
</reference>
<evidence type="ECO:0000259" key="2">
    <source>
        <dbReference type="Pfam" id="PF00391"/>
    </source>
</evidence>
<gene>
    <name evidence="4" type="ORF">SAMN04489764_2889</name>
</gene>
<sequence length="881" mass="93243">MEITSPLVVDLADGEAKAPDLVGGKAANLHVLLRAGMPVPPGFVVTTEAYRRAAARAGLDDLLDRIDDPAELAARARRALLEAEVPADLRRAVAERLTGRPVAVRSSATAEDLPHASFAGQQDTYLNVIGPDAAADAVRRCWASLWTDRAVAYRTANGIGHRAVRLAVVVQEMVDAEVAGVMFTADPVTGRRRRAVIDAAFGLGEAVVSGATNPDRFVVDVAAGAVVERRIGDKRTAVRPLAGGGVARVASPSADAPKDGEGCLPDERILELARLGTRVEDLYGAPQDTEWAIDGSGTIWLTQARPITTLFPIPVSGKAASEEETRVFFCLSLAQGLYRPITPMGMSAFRLIASSVTTAFGMPPADRLAGPAVFAEAAHRPFIDVTGALRSTVGRAVMLRVLSLMEARSAKIMRELTADPRFTILQHRRLPALRRAVRILRRHRIPPRLVRFILRPSAAAGHIERAVAGLRARVRPPAGVSGAARLDHAERVLGETLFPVLPAVAPAPLAGGVMLALAAGLLGDRATPSELMTVLRGLPGNVTTEMDLALWDLATAVRRDSPAARTLLSASPAELAVLYREERLPRVLQEGLTSFLAVYGHRAVGEIDLGLPRWSEEPAHILGVLANYLRLEDPDAAPDAVFARGVAEAERMIETLAGRVGGWRRHVVRFALRRARALIGSREAPKYCAVIALTAAREQIAAVGAELAAAGRLDEPDDVFFLTLPEARAALAGGDPRPLVAQRRAEYEREERRRRVPRVLLSDGTDPEAVARGGPGDGSLSGTPASPGVVTGTARVVFDPVGARLAPGEILVCPSTDPGWTPLFLTAGGLVMEMGGANSHGAVVAREYGIPAVVGVAHATETIEDGARITVDGSSGTVTIG</sequence>
<dbReference type="Pfam" id="PF01326">
    <property type="entry name" value="PPDK_N"/>
    <property type="match status" value="1"/>
</dbReference>
<dbReference type="Gene3D" id="3.30.1490.20">
    <property type="entry name" value="ATP-grasp fold, A domain"/>
    <property type="match status" value="1"/>
</dbReference>
<dbReference type="Proteomes" id="UP000217103">
    <property type="component" value="Unassembled WGS sequence"/>
</dbReference>